<evidence type="ECO:0000256" key="5">
    <source>
        <dbReference type="ARBA" id="ARBA00022989"/>
    </source>
</evidence>
<reference evidence="11 12" key="1">
    <citation type="submission" date="2020-09" db="EMBL/GenBank/DDBJ databases">
        <title>Flavimobilis rhizosphaerae sp. nov., isolated from rhizosphere soil of Spartina alterniflora.</title>
        <authorList>
            <person name="Hanqin C."/>
        </authorList>
    </citation>
    <scope>NUCLEOTIDE SEQUENCE [LARGE SCALE GENOMIC DNA]</scope>
    <source>
        <strain evidence="11 12">GY 10621</strain>
    </source>
</reference>
<keyword evidence="4 8" id="KW-0812">Transmembrane</keyword>
<dbReference type="PANTHER" id="PTHR11562:SF17">
    <property type="entry name" value="RE54080P-RELATED"/>
    <property type="match status" value="1"/>
</dbReference>
<feature type="transmembrane region" description="Helical" evidence="8">
    <location>
        <begin position="87"/>
        <end position="108"/>
    </location>
</feature>
<keyword evidence="12" id="KW-1185">Reference proteome</keyword>
<dbReference type="Proteomes" id="UP000642107">
    <property type="component" value="Unassembled WGS sequence"/>
</dbReference>
<evidence type="ECO:0000259" key="9">
    <source>
        <dbReference type="Pfam" id="PF01545"/>
    </source>
</evidence>
<dbReference type="InterPro" id="IPR058533">
    <property type="entry name" value="Cation_efflux_TM"/>
</dbReference>
<proteinExistence type="inferred from homology"/>
<dbReference type="NCBIfam" id="TIGR01297">
    <property type="entry name" value="CDF"/>
    <property type="match status" value="1"/>
</dbReference>
<evidence type="ECO:0000256" key="1">
    <source>
        <dbReference type="ARBA" id="ARBA00004141"/>
    </source>
</evidence>
<protein>
    <submittedName>
        <fullName evidence="11">Cation transporter</fullName>
    </submittedName>
</protein>
<dbReference type="PANTHER" id="PTHR11562">
    <property type="entry name" value="CATION EFFLUX PROTEIN/ ZINC TRANSPORTER"/>
    <property type="match status" value="1"/>
</dbReference>
<comment type="caution">
    <text evidence="11">The sequence shown here is derived from an EMBL/GenBank/DDBJ whole genome shotgun (WGS) entry which is preliminary data.</text>
</comment>
<gene>
    <name evidence="11" type="ORF">IGS67_11965</name>
</gene>
<dbReference type="InterPro" id="IPR002524">
    <property type="entry name" value="Cation_efflux"/>
</dbReference>
<feature type="transmembrane region" description="Helical" evidence="8">
    <location>
        <begin position="156"/>
        <end position="177"/>
    </location>
</feature>
<feature type="transmembrane region" description="Helical" evidence="8">
    <location>
        <begin position="120"/>
        <end position="144"/>
    </location>
</feature>
<feature type="domain" description="Cation efflux protein transmembrane" evidence="9">
    <location>
        <begin position="23"/>
        <end position="213"/>
    </location>
</feature>
<feature type="transmembrane region" description="Helical" evidence="8">
    <location>
        <begin position="55"/>
        <end position="75"/>
    </location>
</feature>
<evidence type="ECO:0000256" key="2">
    <source>
        <dbReference type="ARBA" id="ARBA00008873"/>
    </source>
</evidence>
<evidence type="ECO:0000256" key="4">
    <source>
        <dbReference type="ARBA" id="ARBA00022692"/>
    </source>
</evidence>
<feature type="domain" description="Cation efflux protein cytoplasmic" evidence="10">
    <location>
        <begin position="217"/>
        <end position="297"/>
    </location>
</feature>
<name>A0ABR9DTB3_9MICO</name>
<dbReference type="EMBL" id="JACZDF010000007">
    <property type="protein sequence ID" value="MBD9700194.1"/>
    <property type="molecule type" value="Genomic_DNA"/>
</dbReference>
<dbReference type="InterPro" id="IPR050681">
    <property type="entry name" value="CDF/SLC30A"/>
</dbReference>
<evidence type="ECO:0000259" key="10">
    <source>
        <dbReference type="Pfam" id="PF16916"/>
    </source>
</evidence>
<keyword evidence="5 8" id="KW-1133">Transmembrane helix</keyword>
<comment type="similarity">
    <text evidence="2">Belongs to the cation diffusion facilitator (CDF) transporter (TC 2.A.4) family. SLC30A subfamily.</text>
</comment>
<organism evidence="11 12">
    <name type="scientific">Flavimobilis rhizosphaerae</name>
    <dbReference type="NCBI Taxonomy" id="2775421"/>
    <lineage>
        <taxon>Bacteria</taxon>
        <taxon>Bacillati</taxon>
        <taxon>Actinomycetota</taxon>
        <taxon>Actinomycetes</taxon>
        <taxon>Micrococcales</taxon>
        <taxon>Jonesiaceae</taxon>
        <taxon>Flavimobilis</taxon>
    </lineage>
</organism>
<evidence type="ECO:0000313" key="11">
    <source>
        <dbReference type="EMBL" id="MBD9700194.1"/>
    </source>
</evidence>
<evidence type="ECO:0000256" key="7">
    <source>
        <dbReference type="ARBA" id="ARBA00023136"/>
    </source>
</evidence>
<dbReference type="Pfam" id="PF16916">
    <property type="entry name" value="ZT_dimer"/>
    <property type="match status" value="1"/>
</dbReference>
<evidence type="ECO:0000256" key="6">
    <source>
        <dbReference type="ARBA" id="ARBA00023065"/>
    </source>
</evidence>
<dbReference type="Pfam" id="PF01545">
    <property type="entry name" value="Cation_efflux"/>
    <property type="match status" value="1"/>
</dbReference>
<sequence>MSHGHDHSHVGDPAAPGHRRRIAIALGVTATILVAQAVGALLTGSLALLTDTAHMLTDAGGLAVALVAATLMARPPTERLTWGFRRVEVLAALTQAAVLLAVGVYAAVEGVRRLWTPPEIAPTELLVFGVVGLVGNIVAIAVLASGRDANLNMRAAFLEVVNDALGSVGVIVAAIVIRTTGWLQADALAGLLIAALIVPRAVTILREAGGILLEQTPRGLDLGEVREHMLGVDHVVDVHDLHASTVATGLPVISAHVVVDDECFRTGHAPEILQRLAECVATHFPVALEHSTFQIETAEHAAQETHRHG</sequence>
<dbReference type="SUPFAM" id="SSF160240">
    <property type="entry name" value="Cation efflux protein cytoplasmic domain-like"/>
    <property type="match status" value="1"/>
</dbReference>
<dbReference type="SUPFAM" id="SSF161111">
    <property type="entry name" value="Cation efflux protein transmembrane domain-like"/>
    <property type="match status" value="1"/>
</dbReference>
<evidence type="ECO:0000256" key="3">
    <source>
        <dbReference type="ARBA" id="ARBA00022448"/>
    </source>
</evidence>
<evidence type="ECO:0000256" key="8">
    <source>
        <dbReference type="SAM" id="Phobius"/>
    </source>
</evidence>
<dbReference type="InterPro" id="IPR027470">
    <property type="entry name" value="Cation_efflux_CTD"/>
</dbReference>
<evidence type="ECO:0000313" key="12">
    <source>
        <dbReference type="Proteomes" id="UP000642107"/>
    </source>
</evidence>
<dbReference type="Gene3D" id="1.20.1510.10">
    <property type="entry name" value="Cation efflux protein transmembrane domain"/>
    <property type="match status" value="1"/>
</dbReference>
<comment type="subcellular location">
    <subcellularLocation>
        <location evidence="1">Membrane</location>
        <topology evidence="1">Multi-pass membrane protein</topology>
    </subcellularLocation>
</comment>
<dbReference type="InterPro" id="IPR027469">
    <property type="entry name" value="Cation_efflux_TMD_sf"/>
</dbReference>
<keyword evidence="6" id="KW-0406">Ion transport</keyword>
<keyword evidence="3" id="KW-0813">Transport</keyword>
<feature type="transmembrane region" description="Helical" evidence="8">
    <location>
        <begin position="22"/>
        <end position="49"/>
    </location>
</feature>
<keyword evidence="7 8" id="KW-0472">Membrane</keyword>
<feature type="transmembrane region" description="Helical" evidence="8">
    <location>
        <begin position="183"/>
        <end position="202"/>
    </location>
</feature>
<dbReference type="InterPro" id="IPR036837">
    <property type="entry name" value="Cation_efflux_CTD_sf"/>
</dbReference>
<accession>A0ABR9DTB3</accession>
<dbReference type="RefSeq" id="WP_192281351.1">
    <property type="nucleotide sequence ID" value="NZ_JACZDF010000007.1"/>
</dbReference>